<dbReference type="GeneID" id="85463015"/>
<proteinExistence type="predicted"/>
<keyword evidence="2" id="KW-1185">Reference proteome</keyword>
<protein>
    <submittedName>
        <fullName evidence="1">Uncharacterized protein</fullName>
    </submittedName>
</protein>
<accession>A0AAJ0AAL5</accession>
<evidence type="ECO:0000313" key="2">
    <source>
        <dbReference type="Proteomes" id="UP001224890"/>
    </source>
</evidence>
<sequence>MSSSPSPHAATPTSIIPTPSKPFPLLELPLDIVFMIFDLWRSDDFESALNVSLSSKLLQWLSTAWIFRSINVWMKRTQIYRFLRDIRGNEKVLAVVRSFTIRIKRVPEAMNEPFDNAVLVLFAEVLCCMNGLKELMLDLVRGGSLFADAFHASLRERTLPSVETFWYRAAKSPGSISEVLPNAHRFSLGVSDMTKSVTVLRDLSSHPHLNVLELQKCYWSLRDVEVVVALCPQCPASATERWTRWGKSFDTNPASNELIPAIRLLPRLQKLAIDTDQIVPLPPRRLEPHDLDDIMSQIENHPLNEKPRANALKFFQQCHSLLRVYLSPCWFRPVRKPGERLRARQVAPDCQDMYIEWQKWMGIPRTAKRRD</sequence>
<comment type="caution">
    <text evidence="1">The sequence shown here is derived from an EMBL/GenBank/DDBJ whole genome shotgun (WGS) entry which is preliminary data.</text>
</comment>
<reference evidence="1" key="1">
    <citation type="submission" date="2021-06" db="EMBL/GenBank/DDBJ databases">
        <title>Comparative genomics, transcriptomics and evolutionary studies reveal genomic signatures of adaptation to plant cell wall in hemibiotrophic fungi.</title>
        <authorList>
            <consortium name="DOE Joint Genome Institute"/>
            <person name="Baroncelli R."/>
            <person name="Diaz J.F."/>
            <person name="Benocci T."/>
            <person name="Peng M."/>
            <person name="Battaglia E."/>
            <person name="Haridas S."/>
            <person name="Andreopoulos W."/>
            <person name="Labutti K."/>
            <person name="Pangilinan J."/>
            <person name="Floch G.L."/>
            <person name="Makela M.R."/>
            <person name="Henrissat B."/>
            <person name="Grigoriev I.V."/>
            <person name="Crouch J.A."/>
            <person name="De Vries R.P."/>
            <person name="Sukno S.A."/>
            <person name="Thon M.R."/>
        </authorList>
    </citation>
    <scope>NUCLEOTIDE SEQUENCE</scope>
    <source>
        <strain evidence="1">CBS 193.32</strain>
    </source>
</reference>
<evidence type="ECO:0000313" key="1">
    <source>
        <dbReference type="EMBL" id="KAK1658072.1"/>
    </source>
</evidence>
<dbReference type="RefSeq" id="XP_060422836.1">
    <property type="nucleotide sequence ID" value="XM_060578489.1"/>
</dbReference>
<name>A0AAJ0AAL5_9PEZI</name>
<organism evidence="1 2">
    <name type="scientific">Colletotrichum godetiae</name>
    <dbReference type="NCBI Taxonomy" id="1209918"/>
    <lineage>
        <taxon>Eukaryota</taxon>
        <taxon>Fungi</taxon>
        <taxon>Dikarya</taxon>
        <taxon>Ascomycota</taxon>
        <taxon>Pezizomycotina</taxon>
        <taxon>Sordariomycetes</taxon>
        <taxon>Hypocreomycetidae</taxon>
        <taxon>Glomerellales</taxon>
        <taxon>Glomerellaceae</taxon>
        <taxon>Colletotrichum</taxon>
        <taxon>Colletotrichum acutatum species complex</taxon>
    </lineage>
</organism>
<dbReference type="EMBL" id="JAHMHR010000079">
    <property type="protein sequence ID" value="KAK1658072.1"/>
    <property type="molecule type" value="Genomic_DNA"/>
</dbReference>
<gene>
    <name evidence="1" type="ORF">BDP55DRAFT_720954</name>
</gene>
<dbReference type="AlphaFoldDB" id="A0AAJ0AAL5"/>
<dbReference type="Proteomes" id="UP001224890">
    <property type="component" value="Unassembled WGS sequence"/>
</dbReference>